<dbReference type="AlphaFoldDB" id="A0A5J4QZ01"/>
<organism evidence="2">
    <name type="scientific">termite gut metagenome</name>
    <dbReference type="NCBI Taxonomy" id="433724"/>
    <lineage>
        <taxon>unclassified sequences</taxon>
        <taxon>metagenomes</taxon>
        <taxon>organismal metagenomes</taxon>
    </lineage>
</organism>
<feature type="compositionally biased region" description="Basic residues" evidence="1">
    <location>
        <begin position="1"/>
        <end position="10"/>
    </location>
</feature>
<sequence>MAQSARRVKEKQKSFLKAGKPLKNSKNYLRKKFLNCEYRRTFVGKKRRINYFFNS</sequence>
<feature type="region of interest" description="Disordered" evidence="1">
    <location>
        <begin position="1"/>
        <end position="21"/>
    </location>
</feature>
<dbReference type="EMBL" id="SNRY01002098">
    <property type="protein sequence ID" value="KAA6326812.1"/>
    <property type="molecule type" value="Genomic_DNA"/>
</dbReference>
<comment type="caution">
    <text evidence="2">The sequence shown here is derived from an EMBL/GenBank/DDBJ whole genome shotgun (WGS) entry which is preliminary data.</text>
</comment>
<evidence type="ECO:0000256" key="1">
    <source>
        <dbReference type="SAM" id="MobiDB-lite"/>
    </source>
</evidence>
<accession>A0A5J4QZ01</accession>
<feature type="non-terminal residue" evidence="2">
    <location>
        <position position="55"/>
    </location>
</feature>
<gene>
    <name evidence="2" type="ORF">EZS27_024136</name>
</gene>
<evidence type="ECO:0000313" key="2">
    <source>
        <dbReference type="EMBL" id="KAA6326812.1"/>
    </source>
</evidence>
<proteinExistence type="predicted"/>
<name>A0A5J4QZ01_9ZZZZ</name>
<reference evidence="2" key="1">
    <citation type="submission" date="2019-03" db="EMBL/GenBank/DDBJ databases">
        <title>Single cell metagenomics reveals metabolic interactions within the superorganism composed of flagellate Streblomastix strix and complex community of Bacteroidetes bacteria on its surface.</title>
        <authorList>
            <person name="Treitli S.C."/>
            <person name="Kolisko M."/>
            <person name="Husnik F."/>
            <person name="Keeling P."/>
            <person name="Hampl V."/>
        </authorList>
    </citation>
    <scope>NUCLEOTIDE SEQUENCE</scope>
    <source>
        <strain evidence="2">STM</strain>
    </source>
</reference>
<protein>
    <submittedName>
        <fullName evidence="2">Uncharacterized protein</fullName>
    </submittedName>
</protein>